<evidence type="ECO:0000313" key="3">
    <source>
        <dbReference type="Proteomes" id="UP001201163"/>
    </source>
</evidence>
<dbReference type="Pfam" id="PF12937">
    <property type="entry name" value="F-box-like"/>
    <property type="match status" value="1"/>
</dbReference>
<comment type="caution">
    <text evidence="2">The sequence shown here is derived from an EMBL/GenBank/DDBJ whole genome shotgun (WGS) entry which is preliminary data.</text>
</comment>
<dbReference type="AlphaFoldDB" id="A0AAD4LNN5"/>
<evidence type="ECO:0000259" key="1">
    <source>
        <dbReference type="PROSITE" id="PS50181"/>
    </source>
</evidence>
<proteinExistence type="predicted"/>
<organism evidence="2 3">
    <name type="scientific">Lactarius akahatsu</name>
    <dbReference type="NCBI Taxonomy" id="416441"/>
    <lineage>
        <taxon>Eukaryota</taxon>
        <taxon>Fungi</taxon>
        <taxon>Dikarya</taxon>
        <taxon>Basidiomycota</taxon>
        <taxon>Agaricomycotina</taxon>
        <taxon>Agaricomycetes</taxon>
        <taxon>Russulales</taxon>
        <taxon>Russulaceae</taxon>
        <taxon>Lactarius</taxon>
    </lineage>
</organism>
<keyword evidence="3" id="KW-1185">Reference proteome</keyword>
<dbReference type="InterPro" id="IPR036047">
    <property type="entry name" value="F-box-like_dom_sf"/>
</dbReference>
<dbReference type="Gene3D" id="1.20.1280.50">
    <property type="match status" value="1"/>
</dbReference>
<dbReference type="SUPFAM" id="SSF81383">
    <property type="entry name" value="F-box domain"/>
    <property type="match status" value="1"/>
</dbReference>
<dbReference type="SMART" id="SM00256">
    <property type="entry name" value="FBOX"/>
    <property type="match status" value="1"/>
</dbReference>
<dbReference type="PROSITE" id="PS50181">
    <property type="entry name" value="FBOX"/>
    <property type="match status" value="1"/>
</dbReference>
<reference evidence="2" key="1">
    <citation type="submission" date="2022-01" db="EMBL/GenBank/DDBJ databases">
        <title>Comparative genomics reveals a dynamic genome evolution in the ectomycorrhizal milk-cap (Lactarius) mushrooms.</title>
        <authorList>
            <consortium name="DOE Joint Genome Institute"/>
            <person name="Lebreton A."/>
            <person name="Tang N."/>
            <person name="Kuo A."/>
            <person name="LaButti K."/>
            <person name="Drula E."/>
            <person name="Barry K."/>
            <person name="Clum A."/>
            <person name="Lipzen A."/>
            <person name="Mousain D."/>
            <person name="Ng V."/>
            <person name="Wang R."/>
            <person name="Wang X."/>
            <person name="Dai Y."/>
            <person name="Henrissat B."/>
            <person name="Grigoriev I.V."/>
            <person name="Guerin-Laguette A."/>
            <person name="Yu F."/>
            <person name="Martin F.M."/>
        </authorList>
    </citation>
    <scope>NUCLEOTIDE SEQUENCE</scope>
    <source>
        <strain evidence="2">QP</strain>
    </source>
</reference>
<accession>A0AAD4LNN5</accession>
<dbReference type="EMBL" id="JAKELL010000007">
    <property type="protein sequence ID" value="KAH8997388.1"/>
    <property type="molecule type" value="Genomic_DNA"/>
</dbReference>
<protein>
    <recommendedName>
        <fullName evidence="1">F-box domain-containing protein</fullName>
    </recommendedName>
</protein>
<evidence type="ECO:0000313" key="2">
    <source>
        <dbReference type="EMBL" id="KAH8997388.1"/>
    </source>
</evidence>
<gene>
    <name evidence="2" type="ORF">EDB92DRAFT_1839434</name>
</gene>
<dbReference type="Proteomes" id="UP001201163">
    <property type="component" value="Unassembled WGS sequence"/>
</dbReference>
<name>A0AAD4LNN5_9AGAM</name>
<dbReference type="InterPro" id="IPR001810">
    <property type="entry name" value="F-box_dom"/>
</dbReference>
<sequence length="202" mass="22641">MPTPQMTTYPSTRQALLTSMPQEILLHILSFLDVPELSALASTCHDLASLAADPILQRTRLLVVAPSRVSHSLFGIGPQGSPLRPTVLDLINRGVMKGLVMERRWRAGLYLYSALSVVNYENSMHLQRGHASNVISSKLRRWSLHPNPLKALYKTHIFPDIESSSPLVSRSLLPVVRRLKWSIRRDSLSRILRLQSTTSGKC</sequence>
<feature type="domain" description="F-box" evidence="1">
    <location>
        <begin position="14"/>
        <end position="59"/>
    </location>
</feature>